<feature type="transmembrane region" description="Helical" evidence="1">
    <location>
        <begin position="19"/>
        <end position="37"/>
    </location>
</feature>
<accession>A0A818QWT3</accession>
<sequence>MPPSTDEHQLRNQRISTRIFIILLILSLTVLILYTSLVNTTHTFDINSPTITQYSQLYSTYPQTLTCACTQISINYEKFIQVNYTLHQICTSIFVTDSWISYLANARPAALNNYDFRVSASAMFQALNVSCQLSSQTISNHLIQFYSSEYVSASVTPVQVLQSQTQAFVSQFISSITHDFLLSISTIRKTTQSNSLLDAQLSNYELYRQSTSYVTSYAISYGNCNCVSSGTCSLQSLIIDSEGTKLLFIVPGMYIGCYTIEALLQSNLQCFFNETCINQIQSYFTRYLSMNLTALDISLLVQFRMNSTIEELVDELMVEEWNSSTIYDGYYNECQPSKCSYSYQTRNDLIYIITTVIGLVGGLITVLKLIVPRVVQLIVCCIQRCTVKRTTVTIFYSITNLLTTYEAPLRSYIQSRINVLENALQEEVRNRDNVDITLLEQQFDRESENFIAGVTRRVHQIRDEIKTYRPTNTQESDYEMQMIQYRQFLHSSSISMNRITDYIDLMFEKIRSIVKNIIEWMADNTRTIVDILEQVCETFKFIGTFLNQLEHLFKV</sequence>
<evidence type="ECO:0000313" key="2">
    <source>
        <dbReference type="EMBL" id="CAF3648080.1"/>
    </source>
</evidence>
<organism evidence="2 3">
    <name type="scientific">Adineta steineri</name>
    <dbReference type="NCBI Taxonomy" id="433720"/>
    <lineage>
        <taxon>Eukaryota</taxon>
        <taxon>Metazoa</taxon>
        <taxon>Spiralia</taxon>
        <taxon>Gnathifera</taxon>
        <taxon>Rotifera</taxon>
        <taxon>Eurotatoria</taxon>
        <taxon>Bdelloidea</taxon>
        <taxon>Adinetida</taxon>
        <taxon>Adinetidae</taxon>
        <taxon>Adineta</taxon>
    </lineage>
</organism>
<comment type="caution">
    <text evidence="2">The sequence shown here is derived from an EMBL/GenBank/DDBJ whole genome shotgun (WGS) entry which is preliminary data.</text>
</comment>
<protein>
    <submittedName>
        <fullName evidence="2">Uncharacterized protein</fullName>
    </submittedName>
</protein>
<keyword evidence="1" id="KW-0472">Membrane</keyword>
<dbReference type="AlphaFoldDB" id="A0A818QWT3"/>
<evidence type="ECO:0000313" key="3">
    <source>
        <dbReference type="Proteomes" id="UP000663844"/>
    </source>
</evidence>
<name>A0A818QWT3_9BILA</name>
<keyword evidence="1" id="KW-0812">Transmembrane</keyword>
<dbReference type="EMBL" id="CAJOAZ010000436">
    <property type="protein sequence ID" value="CAF3648080.1"/>
    <property type="molecule type" value="Genomic_DNA"/>
</dbReference>
<dbReference type="Proteomes" id="UP000663844">
    <property type="component" value="Unassembled WGS sequence"/>
</dbReference>
<feature type="transmembrane region" description="Helical" evidence="1">
    <location>
        <begin position="349"/>
        <end position="371"/>
    </location>
</feature>
<proteinExistence type="predicted"/>
<evidence type="ECO:0000256" key="1">
    <source>
        <dbReference type="SAM" id="Phobius"/>
    </source>
</evidence>
<gene>
    <name evidence="2" type="ORF">OXD698_LOCUS8858</name>
</gene>
<keyword evidence="1" id="KW-1133">Transmembrane helix</keyword>
<reference evidence="2" key="1">
    <citation type="submission" date="2021-02" db="EMBL/GenBank/DDBJ databases">
        <authorList>
            <person name="Nowell W R."/>
        </authorList>
    </citation>
    <scope>NUCLEOTIDE SEQUENCE</scope>
</reference>